<dbReference type="GO" id="GO:0005840">
    <property type="term" value="C:ribosome"/>
    <property type="evidence" value="ECO:0007669"/>
    <property type="project" value="UniProtKB-KW"/>
</dbReference>
<dbReference type="Pfam" id="PF00281">
    <property type="entry name" value="Ribosomal_L5"/>
    <property type="match status" value="1"/>
</dbReference>
<dbReference type="GO" id="GO:0000049">
    <property type="term" value="F:tRNA binding"/>
    <property type="evidence" value="ECO:0007669"/>
    <property type="project" value="UniProtKB-UniRule"/>
</dbReference>
<evidence type="ECO:0000259" key="8">
    <source>
        <dbReference type="Pfam" id="PF00673"/>
    </source>
</evidence>
<dbReference type="GO" id="GO:0003735">
    <property type="term" value="F:structural constituent of ribosome"/>
    <property type="evidence" value="ECO:0007669"/>
    <property type="project" value="InterPro"/>
</dbReference>
<dbReference type="Proteomes" id="UP000230154">
    <property type="component" value="Unassembled WGS sequence"/>
</dbReference>
<dbReference type="HAMAP" id="MF_01333_B">
    <property type="entry name" value="Ribosomal_uL5_B"/>
    <property type="match status" value="1"/>
</dbReference>
<dbReference type="InterPro" id="IPR031309">
    <property type="entry name" value="Ribosomal_uL5_C"/>
</dbReference>
<accession>A0A2H0TRD5</accession>
<feature type="domain" description="Large ribosomal subunit protein uL5 N-terminal" evidence="7">
    <location>
        <begin position="24"/>
        <end position="80"/>
    </location>
</feature>
<name>A0A2H0TRD5_9BACT</name>
<dbReference type="Gene3D" id="3.30.1440.10">
    <property type="match status" value="1"/>
</dbReference>
<evidence type="ECO:0000256" key="2">
    <source>
        <dbReference type="ARBA" id="ARBA00022980"/>
    </source>
</evidence>
<keyword evidence="5" id="KW-0699">rRNA-binding</keyword>
<evidence type="ECO:0000256" key="6">
    <source>
        <dbReference type="RuleBase" id="RU003930"/>
    </source>
</evidence>
<evidence type="ECO:0000256" key="4">
    <source>
        <dbReference type="ARBA" id="ARBA00035245"/>
    </source>
</evidence>
<keyword evidence="5" id="KW-0820">tRNA-binding</keyword>
<reference evidence="10" key="1">
    <citation type="submission" date="2017-09" db="EMBL/GenBank/DDBJ databases">
        <title>Depth-based differentiation of microbial function through sediment-hosted aquifers and enrichment of novel symbionts in the deep terrestrial subsurface.</title>
        <authorList>
            <person name="Probst A.J."/>
            <person name="Ladd B."/>
            <person name="Jarett J.K."/>
            <person name="Geller-Mcgrath D.E."/>
            <person name="Sieber C.M.K."/>
            <person name="Emerson J.B."/>
            <person name="Anantharaman K."/>
            <person name="Thomas B.C."/>
            <person name="Malmstrom R."/>
            <person name="Stieglmeier M."/>
            <person name="Klingl A."/>
            <person name="Woyke T."/>
            <person name="Ryan C.M."/>
            <person name="Banfield J.F."/>
        </authorList>
    </citation>
    <scope>NUCLEOTIDE SEQUENCE [LARGE SCALE GENOMIC DNA]</scope>
</reference>
<comment type="subunit">
    <text evidence="5">Part of the 50S ribosomal subunit; part of the 5S rRNA/L5/L18/L25 subcomplex. Contacts the 5S rRNA and the P site tRNA. Forms a bridge to the 30S subunit in the 70S ribosome.</text>
</comment>
<evidence type="ECO:0000259" key="7">
    <source>
        <dbReference type="Pfam" id="PF00281"/>
    </source>
</evidence>
<evidence type="ECO:0000313" key="9">
    <source>
        <dbReference type="EMBL" id="PIR73987.1"/>
    </source>
</evidence>
<feature type="domain" description="Large ribosomal subunit protein uL5 C-terminal" evidence="8">
    <location>
        <begin position="85"/>
        <end position="177"/>
    </location>
</feature>
<evidence type="ECO:0000256" key="5">
    <source>
        <dbReference type="HAMAP-Rule" id="MF_01333"/>
    </source>
</evidence>
<proteinExistence type="inferred from homology"/>
<evidence type="ECO:0000313" key="10">
    <source>
        <dbReference type="Proteomes" id="UP000230154"/>
    </source>
</evidence>
<dbReference type="GO" id="GO:1990904">
    <property type="term" value="C:ribonucleoprotein complex"/>
    <property type="evidence" value="ECO:0007669"/>
    <property type="project" value="UniProtKB-KW"/>
</dbReference>
<dbReference type="InterPro" id="IPR002132">
    <property type="entry name" value="Ribosomal_uL5"/>
</dbReference>
<evidence type="ECO:0000256" key="1">
    <source>
        <dbReference type="ARBA" id="ARBA00008553"/>
    </source>
</evidence>
<dbReference type="InterPro" id="IPR031310">
    <property type="entry name" value="Ribosomal_uL5_N"/>
</dbReference>
<dbReference type="GO" id="GO:0006412">
    <property type="term" value="P:translation"/>
    <property type="evidence" value="ECO:0007669"/>
    <property type="project" value="UniProtKB-UniRule"/>
</dbReference>
<gene>
    <name evidence="5" type="primary">rplE</name>
    <name evidence="9" type="ORF">COU35_04760</name>
</gene>
<dbReference type="AlphaFoldDB" id="A0A2H0TRD5"/>
<comment type="function">
    <text evidence="5">This is 1 of the proteins that bind and probably mediate the attachment of the 5S RNA into the large ribosomal subunit, where it forms part of the central protuberance. In the 70S ribosome it contacts protein S13 of the 30S subunit (bridge B1b), connecting the 2 subunits; this bridge is implicated in subunit movement. Contacts the P site tRNA; the 5S rRNA and some of its associated proteins might help stabilize positioning of ribosome-bound tRNAs.</text>
</comment>
<sequence length="180" mass="20221">MSVLYTQYKNDILPALRGDLGLSNVMQAPRVEKVVLNVGYGRHAKDKNFIDTVEKTLRSITGQQPVHNKAKKSISNFKVREGMDIGMSVTLRGQTMYDFLYRMIHLALPRVRDFRGLSMKSFDKQGNYTIGLKESIAFPEVGADSVDNIHGLQIIISTTAQNKEEGMMLLKKLGIPFKDA</sequence>
<dbReference type="PIRSF" id="PIRSF002161">
    <property type="entry name" value="Ribosomal_L5"/>
    <property type="match status" value="1"/>
</dbReference>
<dbReference type="Pfam" id="PF00673">
    <property type="entry name" value="Ribosomal_L5_C"/>
    <property type="match status" value="1"/>
</dbReference>
<dbReference type="FunFam" id="3.30.1440.10:FF:000001">
    <property type="entry name" value="50S ribosomal protein L5"/>
    <property type="match status" value="1"/>
</dbReference>
<keyword evidence="2 5" id="KW-0689">Ribosomal protein</keyword>
<dbReference type="GO" id="GO:0019843">
    <property type="term" value="F:rRNA binding"/>
    <property type="evidence" value="ECO:0007669"/>
    <property type="project" value="UniProtKB-UniRule"/>
</dbReference>
<comment type="caution">
    <text evidence="9">The sequence shown here is derived from an EMBL/GenBank/DDBJ whole genome shotgun (WGS) entry which is preliminary data.</text>
</comment>
<protein>
    <recommendedName>
        <fullName evidence="4 5">Large ribosomal subunit protein uL5</fullName>
    </recommendedName>
</protein>
<dbReference type="InterPro" id="IPR022803">
    <property type="entry name" value="Ribosomal_uL5_dom_sf"/>
</dbReference>
<keyword evidence="3 5" id="KW-0687">Ribonucleoprotein</keyword>
<keyword evidence="5" id="KW-0694">RNA-binding</keyword>
<organism evidence="9 10">
    <name type="scientific">Candidatus Magasanikbacteria bacterium CG10_big_fil_rev_8_21_14_0_10_47_10</name>
    <dbReference type="NCBI Taxonomy" id="1974652"/>
    <lineage>
        <taxon>Bacteria</taxon>
        <taxon>Candidatus Magasanikiibacteriota</taxon>
    </lineage>
</organism>
<dbReference type="SUPFAM" id="SSF55282">
    <property type="entry name" value="RL5-like"/>
    <property type="match status" value="1"/>
</dbReference>
<dbReference type="NCBIfam" id="NF000585">
    <property type="entry name" value="PRK00010.1"/>
    <property type="match status" value="1"/>
</dbReference>
<dbReference type="InterPro" id="IPR020930">
    <property type="entry name" value="Ribosomal_uL5_bac-type"/>
</dbReference>
<comment type="similarity">
    <text evidence="1 5 6">Belongs to the universal ribosomal protein uL5 family.</text>
</comment>
<dbReference type="EMBL" id="PFCB01000032">
    <property type="protein sequence ID" value="PIR73987.1"/>
    <property type="molecule type" value="Genomic_DNA"/>
</dbReference>
<evidence type="ECO:0000256" key="3">
    <source>
        <dbReference type="ARBA" id="ARBA00023274"/>
    </source>
</evidence>
<dbReference type="PANTHER" id="PTHR11994">
    <property type="entry name" value="60S RIBOSOMAL PROTEIN L11-RELATED"/>
    <property type="match status" value="1"/>
</dbReference>